<dbReference type="GO" id="GO:0009725">
    <property type="term" value="P:response to hormone"/>
    <property type="evidence" value="ECO:0007669"/>
    <property type="project" value="UniProtKB-ARBA"/>
</dbReference>
<evidence type="ECO:0000256" key="2">
    <source>
        <dbReference type="ARBA" id="ARBA00022692"/>
    </source>
</evidence>
<protein>
    <recommendedName>
        <fullName evidence="9">Heptahelical transmembrane protein 1-like</fullName>
    </recommendedName>
</protein>
<dbReference type="PANTHER" id="PTHR20855:SF115">
    <property type="entry name" value="HEPTAHELICAL TRANSMEMBRANE PROTEIN 1"/>
    <property type="match status" value="1"/>
</dbReference>
<feature type="transmembrane region" description="Helical" evidence="6">
    <location>
        <begin position="304"/>
        <end position="326"/>
    </location>
</feature>
<keyword evidence="2 6" id="KW-0812">Transmembrane</keyword>
<feature type="binding site" evidence="5">
    <location>
        <position position="376"/>
    </location>
    <ligand>
        <name>Zn(2+)</name>
        <dbReference type="ChEBI" id="CHEBI:29105"/>
    </ligand>
</feature>
<feature type="binding site" evidence="5">
    <location>
        <position position="372"/>
    </location>
    <ligand>
        <name>Zn(2+)</name>
        <dbReference type="ChEBI" id="CHEBI:29105"/>
    </ligand>
</feature>
<keyword evidence="5" id="KW-0862">Zinc</keyword>
<evidence type="ECO:0008006" key="9">
    <source>
        <dbReference type="Google" id="ProtNLM"/>
    </source>
</evidence>
<dbReference type="Pfam" id="PF03006">
    <property type="entry name" value="HlyIII"/>
    <property type="match status" value="1"/>
</dbReference>
<sequence>MHKKVVRRKPKVLMEIFDQKKELQLQQQQHEEEGANRNNTNLVAVEENREVITTKIDDEENISSTKKMTGCRSKAKRRRRRYSLVAYHELPEYMKDNEFIVNYYRADWSLKEALFSLFRWHNETLNVWTHLVGFVLFLGLTVANLVHFSQFADFITMFTRHFPTSADSNVSHNSKDLSLGPTKLIDLKQEPQLQMEITSPETGATSWPFFIFLGGSMFCLLSSSICHLFYCHSKRLNLILLQMDYVGITVMIITSFFPPIYYIFLCSRHWQLVYLIGITLMGICTIITLLTPAFSTGKYRAFRAILFMSMGLFGLVPAIHAVVVNWNDPHRNVILCYEAVMALAYIIGTMFYISRIPERWKPGFFDLTGHSHQIFHVFVILGALAHYGAAKIFLDYRSRLGCEM</sequence>
<feature type="binding site" evidence="5">
    <location>
        <position position="227"/>
    </location>
    <ligand>
        <name>Zn(2+)</name>
        <dbReference type="ChEBI" id="CHEBI:29105"/>
    </ligand>
</feature>
<dbReference type="Proteomes" id="UP001630127">
    <property type="component" value="Unassembled WGS sequence"/>
</dbReference>
<proteinExistence type="predicted"/>
<dbReference type="EMBL" id="JBJUIK010000002">
    <property type="protein sequence ID" value="KAL3535913.1"/>
    <property type="molecule type" value="Genomic_DNA"/>
</dbReference>
<dbReference type="GO" id="GO:0016020">
    <property type="term" value="C:membrane"/>
    <property type="evidence" value="ECO:0007669"/>
    <property type="project" value="UniProtKB-SubCell"/>
</dbReference>
<reference evidence="7 8" key="1">
    <citation type="submission" date="2024-11" db="EMBL/GenBank/DDBJ databases">
        <title>A near-complete genome assembly of Cinchona calisaya.</title>
        <authorList>
            <person name="Lian D.C."/>
            <person name="Zhao X.W."/>
            <person name="Wei L."/>
        </authorList>
    </citation>
    <scope>NUCLEOTIDE SEQUENCE [LARGE SCALE GENOMIC DNA]</scope>
    <source>
        <tissue evidence="7">Nenye</tissue>
    </source>
</reference>
<evidence type="ECO:0000313" key="8">
    <source>
        <dbReference type="Proteomes" id="UP001630127"/>
    </source>
</evidence>
<accession>A0ABD3AXF8</accession>
<evidence type="ECO:0000256" key="4">
    <source>
        <dbReference type="ARBA" id="ARBA00023136"/>
    </source>
</evidence>
<feature type="transmembrane region" description="Helical" evidence="6">
    <location>
        <begin position="127"/>
        <end position="148"/>
    </location>
</feature>
<feature type="transmembrane region" description="Helical" evidence="6">
    <location>
        <begin position="270"/>
        <end position="292"/>
    </location>
</feature>
<feature type="transmembrane region" description="Helical" evidence="6">
    <location>
        <begin position="209"/>
        <end position="231"/>
    </location>
</feature>
<keyword evidence="5" id="KW-0479">Metal-binding</keyword>
<organism evidence="7 8">
    <name type="scientific">Cinchona calisaya</name>
    <dbReference type="NCBI Taxonomy" id="153742"/>
    <lineage>
        <taxon>Eukaryota</taxon>
        <taxon>Viridiplantae</taxon>
        <taxon>Streptophyta</taxon>
        <taxon>Embryophyta</taxon>
        <taxon>Tracheophyta</taxon>
        <taxon>Spermatophyta</taxon>
        <taxon>Magnoliopsida</taxon>
        <taxon>eudicotyledons</taxon>
        <taxon>Gunneridae</taxon>
        <taxon>Pentapetalae</taxon>
        <taxon>asterids</taxon>
        <taxon>lamiids</taxon>
        <taxon>Gentianales</taxon>
        <taxon>Rubiaceae</taxon>
        <taxon>Cinchonoideae</taxon>
        <taxon>Cinchoneae</taxon>
        <taxon>Cinchona</taxon>
    </lineage>
</organism>
<gene>
    <name evidence="7" type="ORF">ACH5RR_004374</name>
</gene>
<dbReference type="GO" id="GO:0009744">
    <property type="term" value="P:response to sucrose"/>
    <property type="evidence" value="ECO:0007669"/>
    <property type="project" value="UniProtKB-ARBA"/>
</dbReference>
<keyword evidence="4 6" id="KW-0472">Membrane</keyword>
<keyword evidence="3 6" id="KW-1133">Transmembrane helix</keyword>
<dbReference type="AlphaFoldDB" id="A0ABD3AXF8"/>
<comment type="subcellular location">
    <subcellularLocation>
        <location evidence="1">Membrane</location>
        <topology evidence="1">Multi-pass membrane protein</topology>
    </subcellularLocation>
</comment>
<feature type="transmembrane region" description="Helical" evidence="6">
    <location>
        <begin position="243"/>
        <end position="264"/>
    </location>
</feature>
<feature type="transmembrane region" description="Helical" evidence="6">
    <location>
        <begin position="374"/>
        <end position="394"/>
    </location>
</feature>
<evidence type="ECO:0000313" key="7">
    <source>
        <dbReference type="EMBL" id="KAL3535913.1"/>
    </source>
</evidence>
<evidence type="ECO:0000256" key="1">
    <source>
        <dbReference type="ARBA" id="ARBA00004141"/>
    </source>
</evidence>
<feature type="transmembrane region" description="Helical" evidence="6">
    <location>
        <begin position="332"/>
        <end position="353"/>
    </location>
</feature>
<name>A0ABD3AXF8_9GENT</name>
<evidence type="ECO:0000256" key="6">
    <source>
        <dbReference type="SAM" id="Phobius"/>
    </source>
</evidence>
<evidence type="ECO:0000256" key="5">
    <source>
        <dbReference type="PIRSR" id="PIRSR604254-1"/>
    </source>
</evidence>
<dbReference type="PANTHER" id="PTHR20855">
    <property type="entry name" value="ADIPOR/PROGESTIN RECEPTOR-RELATED"/>
    <property type="match status" value="1"/>
</dbReference>
<keyword evidence="8" id="KW-1185">Reference proteome</keyword>
<evidence type="ECO:0000256" key="3">
    <source>
        <dbReference type="ARBA" id="ARBA00022989"/>
    </source>
</evidence>
<dbReference type="InterPro" id="IPR004254">
    <property type="entry name" value="AdipoR/HlyIII-related"/>
</dbReference>
<comment type="caution">
    <text evidence="7">The sequence shown here is derived from an EMBL/GenBank/DDBJ whole genome shotgun (WGS) entry which is preliminary data.</text>
</comment>